<keyword evidence="2" id="KW-1185">Reference proteome</keyword>
<dbReference type="AlphaFoldDB" id="A0A941DN77"/>
<gene>
    <name evidence="1" type="ORF">KDM89_12075</name>
</gene>
<proteinExistence type="predicted"/>
<evidence type="ECO:0000313" key="2">
    <source>
        <dbReference type="Proteomes" id="UP000680067"/>
    </source>
</evidence>
<sequence>MAIPKPPAYMLEYTAKTIESILSAAAINGQEVEVDVYNRSDVNERTTGTGRRLKDEDDQFLVCVSVNNGINEDYWSYNIVRESASRARKTKR</sequence>
<evidence type="ECO:0000313" key="1">
    <source>
        <dbReference type="EMBL" id="MBR7782885.1"/>
    </source>
</evidence>
<dbReference type="Proteomes" id="UP000680067">
    <property type="component" value="Unassembled WGS sequence"/>
</dbReference>
<reference evidence="1" key="1">
    <citation type="submission" date="2021-04" db="EMBL/GenBank/DDBJ databases">
        <title>novel species isolated from subtropical streams in China.</title>
        <authorList>
            <person name="Lu H."/>
        </authorList>
    </citation>
    <scope>NUCLEOTIDE SEQUENCE</scope>
    <source>
        <strain evidence="1">LFS511W</strain>
    </source>
</reference>
<accession>A0A941DN77</accession>
<comment type="caution">
    <text evidence="1">The sequence shown here is derived from an EMBL/GenBank/DDBJ whole genome shotgun (WGS) entry which is preliminary data.</text>
</comment>
<organism evidence="1 2">
    <name type="scientific">Undibacterium luofuense</name>
    <dbReference type="NCBI Taxonomy" id="2828733"/>
    <lineage>
        <taxon>Bacteria</taxon>
        <taxon>Pseudomonadati</taxon>
        <taxon>Pseudomonadota</taxon>
        <taxon>Betaproteobacteria</taxon>
        <taxon>Burkholderiales</taxon>
        <taxon>Oxalobacteraceae</taxon>
        <taxon>Undibacterium</taxon>
    </lineage>
</organism>
<dbReference type="RefSeq" id="WP_212688185.1">
    <property type="nucleotide sequence ID" value="NZ_CAXBSD010000072.1"/>
</dbReference>
<dbReference type="EMBL" id="JAGSPN010000008">
    <property type="protein sequence ID" value="MBR7782885.1"/>
    <property type="molecule type" value="Genomic_DNA"/>
</dbReference>
<protein>
    <submittedName>
        <fullName evidence="1">Uncharacterized protein</fullName>
    </submittedName>
</protein>
<name>A0A941DN77_9BURK</name>